<organism evidence="2 3">
    <name type="scientific">Carpediemonas membranifera</name>
    <dbReference type="NCBI Taxonomy" id="201153"/>
    <lineage>
        <taxon>Eukaryota</taxon>
        <taxon>Metamonada</taxon>
        <taxon>Carpediemonas-like organisms</taxon>
        <taxon>Carpediemonas</taxon>
    </lineage>
</organism>
<dbReference type="Proteomes" id="UP000717585">
    <property type="component" value="Unassembled WGS sequence"/>
</dbReference>
<evidence type="ECO:0000313" key="2">
    <source>
        <dbReference type="EMBL" id="KAG9395244.1"/>
    </source>
</evidence>
<evidence type="ECO:0000256" key="1">
    <source>
        <dbReference type="SAM" id="Phobius"/>
    </source>
</evidence>
<proteinExistence type="predicted"/>
<name>A0A8J6E0K5_9EUKA</name>
<keyword evidence="1" id="KW-1133">Transmembrane helix</keyword>
<protein>
    <submittedName>
        <fullName evidence="2">Uncharacterized protein</fullName>
    </submittedName>
</protein>
<sequence>MQLPLADMEAYGFGTAAQLFYLFFYFVVFLVMTALAIEGIVILGTTIALRLTAITKSDGLYSTMAARLIWLAIFFMIKFILVIIETWVTYLQLAVSVASTSWLFSAIDLFLAGVAGIINAGSAGMSGVLLATGISSTSTVRNIFVHSHMGSPLVITDKATLLNCHSLFEWAVIGLSGAGFFAVNILQLALVNVPIVGTLIYFILSQVYVAYVIIAALVLHLALTAVRRSGVMNRLSGEDVTNVCLFLSVIDAGSAAFLVYMVLTVLVALGSVVFSAIGFIQHLLPVIYVIAANVVAGYMIKFMPCRIGEMPVDPGTEFDTNIGDDVMDHSGVPMIYPAAYDSTTQRSAVSTEDVDFIVGGDESDESEPPLQ</sequence>
<keyword evidence="3" id="KW-1185">Reference proteome</keyword>
<dbReference type="AlphaFoldDB" id="A0A8J6E0K5"/>
<feature type="transmembrane region" description="Helical" evidence="1">
    <location>
        <begin position="167"/>
        <end position="187"/>
    </location>
</feature>
<feature type="transmembrane region" description="Helical" evidence="1">
    <location>
        <begin position="102"/>
        <end position="131"/>
    </location>
</feature>
<keyword evidence="1" id="KW-0472">Membrane</keyword>
<dbReference type="EMBL" id="JAHDYR010000012">
    <property type="protein sequence ID" value="KAG9395244.1"/>
    <property type="molecule type" value="Genomic_DNA"/>
</dbReference>
<feature type="transmembrane region" description="Helical" evidence="1">
    <location>
        <begin position="283"/>
        <end position="300"/>
    </location>
</feature>
<evidence type="ECO:0000313" key="3">
    <source>
        <dbReference type="Proteomes" id="UP000717585"/>
    </source>
</evidence>
<reference evidence="2" key="1">
    <citation type="submission" date="2021-05" db="EMBL/GenBank/DDBJ databases">
        <title>A free-living protist that lacks canonical eukaryotic 1 DNA replication and segregation systems.</title>
        <authorList>
            <person name="Salas-Leiva D.E."/>
            <person name="Tromer E.C."/>
            <person name="Curtis B.A."/>
            <person name="Jerlstrom-Hultqvist J."/>
            <person name="Kolisko M."/>
            <person name="Yi Z."/>
            <person name="Salas-Leiva J.S."/>
            <person name="Gallot-Lavallee L."/>
            <person name="Kops G.J.P.L."/>
            <person name="Archibald J.M."/>
            <person name="Simpson A.G.B."/>
            <person name="Roger A.J."/>
        </authorList>
    </citation>
    <scope>NUCLEOTIDE SEQUENCE</scope>
    <source>
        <strain evidence="2">BICM</strain>
    </source>
</reference>
<comment type="caution">
    <text evidence="2">The sequence shown here is derived from an EMBL/GenBank/DDBJ whole genome shotgun (WGS) entry which is preliminary data.</text>
</comment>
<feature type="transmembrane region" description="Helical" evidence="1">
    <location>
        <begin position="199"/>
        <end position="223"/>
    </location>
</feature>
<feature type="transmembrane region" description="Helical" evidence="1">
    <location>
        <begin position="68"/>
        <end position="90"/>
    </location>
</feature>
<feature type="transmembrane region" description="Helical" evidence="1">
    <location>
        <begin position="20"/>
        <end position="47"/>
    </location>
</feature>
<keyword evidence="1" id="KW-0812">Transmembrane</keyword>
<accession>A0A8J6E0K5</accession>
<feature type="transmembrane region" description="Helical" evidence="1">
    <location>
        <begin position="244"/>
        <end position="277"/>
    </location>
</feature>
<gene>
    <name evidence="2" type="ORF">J8273_0464</name>
</gene>